<dbReference type="InterPro" id="IPR018487">
    <property type="entry name" value="Hemopexin-like_repeat"/>
</dbReference>
<keyword evidence="11" id="KW-1185">Reference proteome</keyword>
<dbReference type="InterPro" id="IPR051298">
    <property type="entry name" value="Heme_transport/Cell_adhesion"/>
</dbReference>
<reference evidence="10" key="5">
    <citation type="submission" date="2025-09" db="UniProtKB">
        <authorList>
            <consortium name="Ensembl"/>
        </authorList>
    </citation>
    <scope>IDENTIFICATION</scope>
</reference>
<reference evidence="11" key="3">
    <citation type="journal article" date="2014" name="Nature">
        <title>Elephant shark genome provides unique insights into gnathostome evolution.</title>
        <authorList>
            <consortium name="International Elephant Shark Genome Sequencing Consortium"/>
            <person name="Venkatesh B."/>
            <person name="Lee A.P."/>
            <person name="Ravi V."/>
            <person name="Maurya A.K."/>
            <person name="Lian M.M."/>
            <person name="Swann J.B."/>
            <person name="Ohta Y."/>
            <person name="Flajnik M.F."/>
            <person name="Sutoh Y."/>
            <person name="Kasahara M."/>
            <person name="Hoon S."/>
            <person name="Gangu V."/>
            <person name="Roy S.W."/>
            <person name="Irimia M."/>
            <person name="Korzh V."/>
            <person name="Kondrychyn I."/>
            <person name="Lim Z.W."/>
            <person name="Tay B.H."/>
            <person name="Tohari S."/>
            <person name="Kong K.W."/>
            <person name="Ho S."/>
            <person name="Lorente-Galdos B."/>
            <person name="Quilez J."/>
            <person name="Marques-Bonet T."/>
            <person name="Raney B.J."/>
            <person name="Ingham P.W."/>
            <person name="Tay A."/>
            <person name="Hillier L.W."/>
            <person name="Minx P."/>
            <person name="Boehm T."/>
            <person name="Wilson R.K."/>
            <person name="Brenner S."/>
            <person name="Warren W.C."/>
        </authorList>
    </citation>
    <scope>NUCLEOTIDE SEQUENCE [LARGE SCALE GENOMIC DNA]</scope>
</reference>
<dbReference type="PANTHER" id="PTHR22917:SF3">
    <property type="entry name" value="VITRONECTIN"/>
    <property type="match status" value="1"/>
</dbReference>
<evidence type="ECO:0000256" key="1">
    <source>
        <dbReference type="ARBA" id="ARBA00004613"/>
    </source>
</evidence>
<evidence type="ECO:0000256" key="3">
    <source>
        <dbReference type="ARBA" id="ARBA00022729"/>
    </source>
</evidence>
<dbReference type="GO" id="GO:0005178">
    <property type="term" value="F:integrin binding"/>
    <property type="evidence" value="ECO:0007669"/>
    <property type="project" value="TreeGrafter"/>
</dbReference>
<evidence type="ECO:0000256" key="4">
    <source>
        <dbReference type="ARBA" id="ARBA00022737"/>
    </source>
</evidence>
<dbReference type="Ensembl" id="ENSCMIT00000031798.1">
    <property type="protein sequence ID" value="ENSCMIP00000031322.1"/>
    <property type="gene ID" value="ENSCMIG00000013446.1"/>
</dbReference>
<evidence type="ECO:0000256" key="2">
    <source>
        <dbReference type="ARBA" id="ARBA00022525"/>
    </source>
</evidence>
<dbReference type="SMART" id="SM00201">
    <property type="entry name" value="SO"/>
    <property type="match status" value="1"/>
</dbReference>
<evidence type="ECO:0000256" key="8">
    <source>
        <dbReference type="SAM" id="SignalP"/>
    </source>
</evidence>
<dbReference type="Proteomes" id="UP000314986">
    <property type="component" value="Unassembled WGS sequence"/>
</dbReference>
<dbReference type="PROSITE" id="PS00524">
    <property type="entry name" value="SMB_1"/>
    <property type="match status" value="1"/>
</dbReference>
<proteinExistence type="predicted"/>
<dbReference type="Gene3D" id="4.10.410.20">
    <property type="match status" value="1"/>
</dbReference>
<feature type="repeat" description="Hemopexin" evidence="7">
    <location>
        <begin position="364"/>
        <end position="411"/>
    </location>
</feature>
<dbReference type="CDD" id="cd00094">
    <property type="entry name" value="HX"/>
    <property type="match status" value="1"/>
</dbReference>
<dbReference type="InterPro" id="IPR018486">
    <property type="entry name" value="Hemopexin_CS"/>
</dbReference>
<keyword evidence="2" id="KW-0964">Secreted</keyword>
<dbReference type="GO" id="GO:0030247">
    <property type="term" value="F:polysaccharide binding"/>
    <property type="evidence" value="ECO:0007669"/>
    <property type="project" value="InterPro"/>
</dbReference>
<evidence type="ECO:0000256" key="6">
    <source>
        <dbReference type="ARBA" id="ARBA00023180"/>
    </source>
</evidence>
<reference evidence="11" key="1">
    <citation type="journal article" date="2006" name="Science">
        <title>Ancient noncoding elements conserved in the human genome.</title>
        <authorList>
            <person name="Venkatesh B."/>
            <person name="Kirkness E.F."/>
            <person name="Loh Y.H."/>
            <person name="Halpern A.L."/>
            <person name="Lee A.P."/>
            <person name="Johnson J."/>
            <person name="Dandona N."/>
            <person name="Viswanathan L.D."/>
            <person name="Tay A."/>
            <person name="Venter J.C."/>
            <person name="Strausberg R.L."/>
            <person name="Brenner S."/>
        </authorList>
    </citation>
    <scope>NUCLEOTIDE SEQUENCE [LARGE SCALE GENOMIC DNA]</scope>
</reference>
<dbReference type="Pfam" id="PF01033">
    <property type="entry name" value="Somatomedin_B"/>
    <property type="match status" value="1"/>
</dbReference>
<dbReference type="Gene3D" id="2.110.10.10">
    <property type="entry name" value="Hemopexin-like domain"/>
    <property type="match status" value="1"/>
</dbReference>
<reference evidence="11" key="2">
    <citation type="journal article" date="2007" name="PLoS Biol.">
        <title>Survey sequencing and comparative analysis of the elephant shark (Callorhinchus milii) genome.</title>
        <authorList>
            <person name="Venkatesh B."/>
            <person name="Kirkness E.F."/>
            <person name="Loh Y.H."/>
            <person name="Halpern A.L."/>
            <person name="Lee A.P."/>
            <person name="Johnson J."/>
            <person name="Dandona N."/>
            <person name="Viswanathan L.D."/>
            <person name="Tay A."/>
            <person name="Venter J.C."/>
            <person name="Strausberg R.L."/>
            <person name="Brenner S."/>
        </authorList>
    </citation>
    <scope>NUCLEOTIDE SEQUENCE [LARGE SCALE GENOMIC DNA]</scope>
</reference>
<dbReference type="InParanoid" id="A0A4W3IPY4"/>
<dbReference type="PROSITE" id="PS51642">
    <property type="entry name" value="HEMOPEXIN_2"/>
    <property type="match status" value="3"/>
</dbReference>
<dbReference type="InterPro" id="IPR036375">
    <property type="entry name" value="Hemopexin-like_dom_sf"/>
</dbReference>
<dbReference type="GO" id="GO:0005615">
    <property type="term" value="C:extracellular space"/>
    <property type="evidence" value="ECO:0007669"/>
    <property type="project" value="TreeGrafter"/>
</dbReference>
<dbReference type="GO" id="GO:0006955">
    <property type="term" value="P:immune response"/>
    <property type="evidence" value="ECO:0007669"/>
    <property type="project" value="InterPro"/>
</dbReference>
<organism evidence="10 11">
    <name type="scientific">Callorhinchus milii</name>
    <name type="common">Ghost shark</name>
    <dbReference type="NCBI Taxonomy" id="7868"/>
    <lineage>
        <taxon>Eukaryota</taxon>
        <taxon>Metazoa</taxon>
        <taxon>Chordata</taxon>
        <taxon>Craniata</taxon>
        <taxon>Vertebrata</taxon>
        <taxon>Chondrichthyes</taxon>
        <taxon>Holocephali</taxon>
        <taxon>Chimaeriformes</taxon>
        <taxon>Callorhinchidae</taxon>
        <taxon>Callorhinchus</taxon>
    </lineage>
</organism>
<dbReference type="InterPro" id="IPR000585">
    <property type="entry name" value="Hemopexin-like_dom"/>
</dbReference>
<dbReference type="PROSITE" id="PS00024">
    <property type="entry name" value="HEMOPEXIN"/>
    <property type="match status" value="1"/>
</dbReference>
<evidence type="ECO:0000256" key="7">
    <source>
        <dbReference type="PROSITE-ProRule" id="PRU01011"/>
    </source>
</evidence>
<dbReference type="STRING" id="7868.ENSCMIP00000031322"/>
<accession>A0A4W3IPY4</accession>
<dbReference type="SUPFAM" id="SSF50923">
    <property type="entry name" value="Hemopexin-like domain"/>
    <property type="match status" value="1"/>
</dbReference>
<dbReference type="PROSITE" id="PS50958">
    <property type="entry name" value="SMB_2"/>
    <property type="match status" value="1"/>
</dbReference>
<dbReference type="GO" id="GO:0005044">
    <property type="term" value="F:scavenger receptor activity"/>
    <property type="evidence" value="ECO:0007669"/>
    <property type="project" value="InterPro"/>
</dbReference>
<dbReference type="SMART" id="SM00120">
    <property type="entry name" value="HX"/>
    <property type="match status" value="3"/>
</dbReference>
<dbReference type="GO" id="GO:0033627">
    <property type="term" value="P:cell adhesion mediated by integrin"/>
    <property type="evidence" value="ECO:0007669"/>
    <property type="project" value="TreeGrafter"/>
</dbReference>
<keyword evidence="3 8" id="KW-0732">Signal</keyword>
<dbReference type="PRINTS" id="PR00022">
    <property type="entry name" value="SOMATOMEDINB"/>
</dbReference>
<keyword evidence="4" id="KW-0677">Repeat</keyword>
<dbReference type="SUPFAM" id="SSF90188">
    <property type="entry name" value="Somatomedin B domain"/>
    <property type="match status" value="1"/>
</dbReference>
<protein>
    <submittedName>
        <fullName evidence="10">Vitronectin</fullName>
    </submittedName>
</protein>
<feature type="chain" id="PRO_5021202687" evidence="8">
    <location>
        <begin position="20"/>
        <end position="612"/>
    </location>
</feature>
<comment type="subcellular location">
    <subcellularLocation>
        <location evidence="1">Secreted</location>
    </subcellularLocation>
</comment>
<name>A0A4W3IPY4_CALMI</name>
<evidence type="ECO:0000259" key="9">
    <source>
        <dbReference type="PROSITE" id="PS50958"/>
    </source>
</evidence>
<dbReference type="InterPro" id="IPR001212">
    <property type="entry name" value="Somatomedin_B_dom"/>
</dbReference>
<dbReference type="GeneTree" id="ENSGT00530000063751"/>
<feature type="repeat" description="Hemopexin" evidence="7">
    <location>
        <begin position="412"/>
        <end position="464"/>
    </location>
</feature>
<evidence type="ECO:0000313" key="10">
    <source>
        <dbReference type="Ensembl" id="ENSCMIP00000031322.1"/>
    </source>
</evidence>
<evidence type="ECO:0000313" key="11">
    <source>
        <dbReference type="Proteomes" id="UP000314986"/>
    </source>
</evidence>
<dbReference type="InterPro" id="IPR036024">
    <property type="entry name" value="Somatomedin_B-like_dom_sf"/>
</dbReference>
<evidence type="ECO:0000256" key="5">
    <source>
        <dbReference type="ARBA" id="ARBA00023157"/>
    </source>
</evidence>
<dbReference type="AlphaFoldDB" id="A0A4W3IPY4"/>
<feature type="domain" description="SMB" evidence="9">
    <location>
        <begin position="20"/>
        <end position="62"/>
    </location>
</feature>
<keyword evidence="6" id="KW-0325">Glycoprotein</keyword>
<keyword evidence="5" id="KW-1015">Disulfide bond</keyword>
<dbReference type="InterPro" id="IPR020436">
    <property type="entry name" value="SMB_chordata"/>
</dbReference>
<reference evidence="10" key="4">
    <citation type="submission" date="2025-08" db="UniProtKB">
        <authorList>
            <consortium name="Ensembl"/>
        </authorList>
    </citation>
    <scope>IDENTIFICATION</scope>
</reference>
<dbReference type="GO" id="GO:0050840">
    <property type="term" value="F:extracellular matrix binding"/>
    <property type="evidence" value="ECO:0007669"/>
    <property type="project" value="TreeGrafter"/>
</dbReference>
<feature type="signal peptide" evidence="8">
    <location>
        <begin position="1"/>
        <end position="19"/>
    </location>
</feature>
<feature type="repeat" description="Hemopexin" evidence="7">
    <location>
        <begin position="319"/>
        <end position="363"/>
    </location>
</feature>
<dbReference type="Pfam" id="PF00045">
    <property type="entry name" value="Hemopexin"/>
    <property type="match status" value="2"/>
</dbReference>
<sequence length="612" mass="67588">MRWLAVVILLGSFVCPASTDQGSCVGRCADGFNETHKCQCDNLCHFYKSCCVDYSTVCRRAHGDVFTVPEDEHDDDDDEFDDDINGGVTGSSLPFVSLRNTTEPETATELAMALEPETATELAMALEPETATELAMILEPETATELAMALEPETATELTMILELETATELAMTPEPETATELAMALEPETATELAMALEPETATELAMILEPETATELAMALEPETATELTMILEPETATELAMTLEPETATELAMTPEPETATELAMTLEPETATELAMIREPETATELAMTLEPETATELAMALKPGPKPNDLCSDKESFDAFTDLKNGSIFAFRGEYFYELDSYSFREGYPKRTSDVWGIPGPIDTAFTRINCEGKTYIFKGDSYWRFDDGKLDPGFPNKIKLGFPGIPSNLDASFALPASNINGNERAYFFKGNQYWQYVFKHQPKRSECLKTSESVPFQRYAITMLDPWESLYELLFQSSASGDGAIGPGSVSRDWLGLPSHVDAAMTGKLLMIRQDVLIRQRGRNKPKSRRWKKKKHHSSSMEFDFYMPPGLVPSQSVYFFAQGIVLAFKPESFTSIETLKASCSSNPTALPYPHSLLAGLPRSTT</sequence>
<gene>
    <name evidence="10" type="primary">LOC103180587</name>
</gene>
<dbReference type="GO" id="GO:0007160">
    <property type="term" value="P:cell-matrix adhesion"/>
    <property type="evidence" value="ECO:0007669"/>
    <property type="project" value="TreeGrafter"/>
</dbReference>
<dbReference type="PANTHER" id="PTHR22917">
    <property type="entry name" value="HEMOPEXIN DOMAIN-CONTAINING PROTEIN"/>
    <property type="match status" value="1"/>
</dbReference>